<sequence>MRVQVSILFLFLGLVPVLAQQDNSSTLLAETTLEGEQEANGIPTPKLGQDSGAVTLSAPNMDPRGEAQDAEGENRPSTGSGHHVEDEVTNATTGSGGSSSSSMSTTASATTGSGGSVPAA</sequence>
<reference evidence="3 4" key="1">
    <citation type="journal article" date="2020" name="G3 (Bethesda)">
        <title>Draft Genome of the Common Snapping Turtle, Chelydra serpentina, a Model for Phenotypic Plasticity in Reptiles.</title>
        <authorList>
            <person name="Das D."/>
            <person name="Singh S.K."/>
            <person name="Bierstedt J."/>
            <person name="Erickson A."/>
            <person name="Galli G.L.J."/>
            <person name="Crossley D.A. 2nd"/>
            <person name="Rhen T."/>
        </authorList>
    </citation>
    <scope>NUCLEOTIDE SEQUENCE [LARGE SCALE GENOMIC DNA]</scope>
    <source>
        <strain evidence="3">KW</strain>
    </source>
</reference>
<feature type="compositionally biased region" description="Low complexity" evidence="1">
    <location>
        <begin position="98"/>
        <end position="111"/>
    </location>
</feature>
<evidence type="ECO:0000313" key="4">
    <source>
        <dbReference type="Proteomes" id="UP000765507"/>
    </source>
</evidence>
<feature type="region of interest" description="Disordered" evidence="1">
    <location>
        <begin position="34"/>
        <end position="120"/>
    </location>
</feature>
<gene>
    <name evidence="3" type="ORF">G0U57_012766</name>
</gene>
<dbReference type="EMBL" id="JAHGAV010000345">
    <property type="protein sequence ID" value="KAG6926097.1"/>
    <property type="molecule type" value="Genomic_DNA"/>
</dbReference>
<feature type="chain" id="PRO_5035772115" evidence="2">
    <location>
        <begin position="20"/>
        <end position="120"/>
    </location>
</feature>
<keyword evidence="2" id="KW-0732">Signal</keyword>
<accession>A0A8T1SBP6</accession>
<name>A0A8T1SBP6_CHESE</name>
<dbReference type="Proteomes" id="UP000765507">
    <property type="component" value="Unassembled WGS sequence"/>
</dbReference>
<proteinExistence type="predicted"/>
<evidence type="ECO:0000256" key="2">
    <source>
        <dbReference type="SAM" id="SignalP"/>
    </source>
</evidence>
<evidence type="ECO:0000256" key="1">
    <source>
        <dbReference type="SAM" id="MobiDB-lite"/>
    </source>
</evidence>
<protein>
    <submittedName>
        <fullName evidence="3">Uncharacterized protein</fullName>
    </submittedName>
</protein>
<comment type="caution">
    <text evidence="3">The sequence shown here is derived from an EMBL/GenBank/DDBJ whole genome shotgun (WGS) entry which is preliminary data.</text>
</comment>
<feature type="signal peptide" evidence="2">
    <location>
        <begin position="1"/>
        <end position="19"/>
    </location>
</feature>
<organism evidence="3 4">
    <name type="scientific">Chelydra serpentina</name>
    <name type="common">Snapping turtle</name>
    <name type="synonym">Testudo serpentina</name>
    <dbReference type="NCBI Taxonomy" id="8475"/>
    <lineage>
        <taxon>Eukaryota</taxon>
        <taxon>Metazoa</taxon>
        <taxon>Chordata</taxon>
        <taxon>Craniata</taxon>
        <taxon>Vertebrata</taxon>
        <taxon>Euteleostomi</taxon>
        <taxon>Archelosauria</taxon>
        <taxon>Testudinata</taxon>
        <taxon>Testudines</taxon>
        <taxon>Cryptodira</taxon>
        <taxon>Durocryptodira</taxon>
        <taxon>Americhelydia</taxon>
        <taxon>Chelydroidea</taxon>
        <taxon>Chelydridae</taxon>
        <taxon>Chelydra</taxon>
    </lineage>
</organism>
<dbReference type="AlphaFoldDB" id="A0A8T1SBP6"/>
<keyword evidence="4" id="KW-1185">Reference proteome</keyword>
<evidence type="ECO:0000313" key="3">
    <source>
        <dbReference type="EMBL" id="KAG6926097.1"/>
    </source>
</evidence>